<dbReference type="InterPro" id="IPR029055">
    <property type="entry name" value="Ntn_hydrolases_N"/>
</dbReference>
<comment type="caution">
    <text evidence="8">The sequence shown here is derived from an EMBL/GenBank/DDBJ whole genome shotgun (WGS) entry which is preliminary data.</text>
</comment>
<feature type="binding site" evidence="5">
    <location>
        <position position="377"/>
    </location>
    <ligand>
        <name>Ca(2+)</name>
        <dbReference type="ChEBI" id="CHEBI:29108"/>
    </ligand>
</feature>
<dbReference type="GO" id="GO:0046872">
    <property type="term" value="F:metal ion binding"/>
    <property type="evidence" value="ECO:0007669"/>
    <property type="project" value="UniProtKB-KW"/>
</dbReference>
<gene>
    <name evidence="8" type="ORF">KEG57_09205</name>
</gene>
<evidence type="ECO:0000256" key="1">
    <source>
        <dbReference type="ARBA" id="ARBA00006586"/>
    </source>
</evidence>
<protein>
    <submittedName>
        <fullName evidence="8">Penicillin acylase family protein</fullName>
    </submittedName>
</protein>
<name>A0A9X3X3H0_9BACT</name>
<evidence type="ECO:0000256" key="5">
    <source>
        <dbReference type="PIRSR" id="PIRSR001227-2"/>
    </source>
</evidence>
<dbReference type="PANTHER" id="PTHR34218">
    <property type="entry name" value="PEPTIDASE S45 PENICILLIN AMIDASE"/>
    <property type="match status" value="1"/>
</dbReference>
<keyword evidence="9" id="KW-1185">Reference proteome</keyword>
<proteinExistence type="inferred from homology"/>
<dbReference type="PIRSF" id="PIRSF001227">
    <property type="entry name" value="Pen_acylase"/>
    <property type="match status" value="1"/>
</dbReference>
<dbReference type="GO" id="GO:0017000">
    <property type="term" value="P:antibiotic biosynthetic process"/>
    <property type="evidence" value="ECO:0007669"/>
    <property type="project" value="InterPro"/>
</dbReference>
<evidence type="ECO:0000313" key="8">
    <source>
        <dbReference type="EMBL" id="MDC3980671.1"/>
    </source>
</evidence>
<dbReference type="EMBL" id="JAGTJJ010000003">
    <property type="protein sequence ID" value="MDC3980671.1"/>
    <property type="molecule type" value="Genomic_DNA"/>
</dbReference>
<keyword evidence="3" id="KW-0865">Zymogen</keyword>
<comment type="cofactor">
    <cofactor evidence="5">
        <name>Ca(2+)</name>
        <dbReference type="ChEBI" id="CHEBI:29108"/>
    </cofactor>
    <text evidence="5">Binds 1 Ca(2+) ion per dimer.</text>
</comment>
<evidence type="ECO:0000256" key="2">
    <source>
        <dbReference type="ARBA" id="ARBA00022801"/>
    </source>
</evidence>
<keyword evidence="7" id="KW-0732">Signal</keyword>
<comment type="similarity">
    <text evidence="1">Belongs to the peptidase S45 family.</text>
</comment>
<dbReference type="Pfam" id="PF01804">
    <property type="entry name" value="Penicil_amidase"/>
    <property type="match status" value="1"/>
</dbReference>
<feature type="compositionally biased region" description="Pro residues" evidence="6">
    <location>
        <begin position="255"/>
        <end position="266"/>
    </location>
</feature>
<keyword evidence="5" id="KW-0479">Metal-binding</keyword>
<dbReference type="InterPro" id="IPR002692">
    <property type="entry name" value="S45"/>
</dbReference>
<feature type="region of interest" description="Disordered" evidence="6">
    <location>
        <begin position="248"/>
        <end position="271"/>
    </location>
</feature>
<organism evidence="8 9">
    <name type="scientific">Polyangium jinanense</name>
    <dbReference type="NCBI Taxonomy" id="2829994"/>
    <lineage>
        <taxon>Bacteria</taxon>
        <taxon>Pseudomonadati</taxon>
        <taxon>Myxococcota</taxon>
        <taxon>Polyangia</taxon>
        <taxon>Polyangiales</taxon>
        <taxon>Polyangiaceae</taxon>
        <taxon>Polyangium</taxon>
    </lineage>
</organism>
<reference evidence="8 9" key="1">
    <citation type="submission" date="2021-04" db="EMBL/GenBank/DDBJ databases">
        <title>Genome analysis of Polyangium sp.</title>
        <authorList>
            <person name="Li Y."/>
            <person name="Wang J."/>
        </authorList>
    </citation>
    <scope>NUCLEOTIDE SEQUENCE [LARGE SCALE GENOMIC DNA]</scope>
    <source>
        <strain evidence="8 9">SDU14</strain>
    </source>
</reference>
<evidence type="ECO:0000256" key="3">
    <source>
        <dbReference type="ARBA" id="ARBA00023145"/>
    </source>
</evidence>
<evidence type="ECO:0000313" key="9">
    <source>
        <dbReference type="Proteomes" id="UP001151081"/>
    </source>
</evidence>
<feature type="chain" id="PRO_5040821608" evidence="7">
    <location>
        <begin position="21"/>
        <end position="945"/>
    </location>
</feature>
<dbReference type="Gene3D" id="2.30.120.10">
    <property type="match status" value="1"/>
</dbReference>
<dbReference type="Gene3D" id="3.60.20.10">
    <property type="entry name" value="Glutamine Phosphoribosylpyrophosphate, subunit 1, domain 1"/>
    <property type="match status" value="2"/>
</dbReference>
<evidence type="ECO:0000256" key="7">
    <source>
        <dbReference type="SAM" id="SignalP"/>
    </source>
</evidence>
<feature type="binding site" evidence="5">
    <location>
        <position position="204"/>
    </location>
    <ligand>
        <name>Ca(2+)</name>
        <dbReference type="ChEBI" id="CHEBI:29108"/>
    </ligand>
</feature>
<feature type="binding site" evidence="5">
    <location>
        <position position="374"/>
    </location>
    <ligand>
        <name>Ca(2+)</name>
        <dbReference type="ChEBI" id="CHEBI:29108"/>
    </ligand>
</feature>
<sequence>MTYKAYCLMPLLLGAVLLGCSDPDSTPPLAVGPLGDRADLPVDARIRIDGLSAPVDIVRDDQGRPHIYASTLADAMRAEGYMVALDRTVQLDLFRRHALGTTAKYFATINPAAINQDIGLRTVGVNRIAAAQYASIQDPQAKALLEAYADGITQAFRRLRSGEIPLPAGITNYPLEALVDWTAIDSLAVARLRIYQLSNQGTAETFYTNLFADLGKTFPTDSPDPSITKRAGMIQDLWLLAPRERVYTSSSTPQSPSPKPGPPKPPANARERLPASSDAFFRILTEFNERLSPDGFGSNTWAISPSRSATGHVLLASDPHLGLGAPSTFWPVALHVGATGEGLHVSGVAFPGVPGITLGHNEHIGWGSAVAGYDVTDVYTEELTPDGKAVMWKGAPVPLEFVEEIIEVQGSEPIVYKLPIVPHHGPIAPTIENGKILPIDPAAGAVSVRWTGHAATHDLEALFTLMLAKSVDEARTSLERFEVGAQSWVVGDTTGNILWTSHARVPKRAPGALSWDPTTGTGNLPCLALPGDGTAEWEDDIPGDMMPWGKNPENGYIIAANNDSWGGTDDGDPTNDKFSDGTPAYLGCEFDIGFRASRIKTLLEGAKAPVTPEDMATYQGDARSNLGARLAPFLVEAITRGEAERATPGTHPDLTAVVADPAFAPDRVAAIKAVLQQWGTEADYLAAAGIDQDTGEMLSDAEGAPKVVEARAARATLIFNVWLIRLLRRTFGDEYVRAGREEGIPRAMQLDGILHLVEDDHASFATLDPATSDSALWDDIDTPAVESRHERALRSLLDAIAWLDKNATESKAVWGAHHKVTFAPLTPMWIEMHIPSALDPVFKTGFPRHGDLLAVDASDFTTSWALDDSPNFTYAVGAAQRFVMDLDPTGPRSWNAIPGGNVWDPASPHFRDGADLWRRNQTRAVPFRVEDVVAAKESRHVLSTQ</sequence>
<dbReference type="InterPro" id="IPR043146">
    <property type="entry name" value="Penicillin_amidase_N_B-knob"/>
</dbReference>
<dbReference type="GO" id="GO:0016811">
    <property type="term" value="F:hydrolase activity, acting on carbon-nitrogen (but not peptide) bonds, in linear amides"/>
    <property type="evidence" value="ECO:0007669"/>
    <property type="project" value="InterPro"/>
</dbReference>
<dbReference type="RefSeq" id="WP_272419268.1">
    <property type="nucleotide sequence ID" value="NZ_JAGTJJ010000003.1"/>
</dbReference>
<evidence type="ECO:0000256" key="6">
    <source>
        <dbReference type="SAM" id="MobiDB-lite"/>
    </source>
</evidence>
<dbReference type="SUPFAM" id="SSF56235">
    <property type="entry name" value="N-terminal nucleophile aminohydrolases (Ntn hydrolases)"/>
    <property type="match status" value="1"/>
</dbReference>
<dbReference type="CDD" id="cd03747">
    <property type="entry name" value="Ntn_PGA_like"/>
    <property type="match status" value="1"/>
</dbReference>
<dbReference type="InterPro" id="IPR014395">
    <property type="entry name" value="Pen/GL7ACA/AHL_acylase"/>
</dbReference>
<dbReference type="Gene3D" id="1.10.439.10">
    <property type="entry name" value="Penicillin Amidohydrolase, domain 1"/>
    <property type="match status" value="1"/>
</dbReference>
<dbReference type="AlphaFoldDB" id="A0A9X3X3H0"/>
<dbReference type="PROSITE" id="PS51257">
    <property type="entry name" value="PROKAR_LIPOPROTEIN"/>
    <property type="match status" value="1"/>
</dbReference>
<dbReference type="PANTHER" id="PTHR34218:SF3">
    <property type="entry name" value="ACYL-HOMOSERINE LACTONE ACYLASE PVDQ"/>
    <property type="match status" value="1"/>
</dbReference>
<feature type="signal peptide" evidence="7">
    <location>
        <begin position="1"/>
        <end position="20"/>
    </location>
</feature>
<feature type="active site" description="Nucleophile" evidence="4">
    <location>
        <position position="298"/>
    </location>
</feature>
<accession>A0A9X3X3H0</accession>
<keyword evidence="5" id="KW-0106">Calcium</keyword>
<evidence type="ECO:0000256" key="4">
    <source>
        <dbReference type="PIRSR" id="PIRSR001227-1"/>
    </source>
</evidence>
<dbReference type="Proteomes" id="UP001151081">
    <property type="component" value="Unassembled WGS sequence"/>
</dbReference>
<keyword evidence="2" id="KW-0378">Hydrolase</keyword>
<dbReference type="InterPro" id="IPR023343">
    <property type="entry name" value="Penicillin_amidase_dom1"/>
</dbReference>